<reference evidence="3" key="1">
    <citation type="journal article" date="2019" name="Int. J. Syst. Evol. Microbiol.">
        <title>The Global Catalogue of Microorganisms (GCM) 10K type strain sequencing project: providing services to taxonomists for standard genome sequencing and annotation.</title>
        <authorList>
            <consortium name="The Broad Institute Genomics Platform"/>
            <consortium name="The Broad Institute Genome Sequencing Center for Infectious Disease"/>
            <person name="Wu L."/>
            <person name="Ma J."/>
        </authorList>
    </citation>
    <scope>NUCLEOTIDE SEQUENCE [LARGE SCALE GENOMIC DNA]</scope>
    <source>
        <strain evidence="3">CECT 7649</strain>
    </source>
</reference>
<feature type="region of interest" description="Disordered" evidence="1">
    <location>
        <begin position="1"/>
        <end position="27"/>
    </location>
</feature>
<sequence length="958" mass="103167">MKRTTTASPPKSPKKPNNGRPANAGRSVMDMLARRTGGHAIPTAQEIADLLGEASDGRDLKAWKNLPATIEWPELAKALAMLREGQKETGPFDRLVRRYVTEKQLNYSDYSDAMFALLEQKASNTSPPQPSVTVSNNTRQPGAGQAEPAARTVVNVAATDASPSDSRQSPSLPSPRPGESAYVTKIRNILQDAPPGTLSGPDEVLLRTLITPLPARVKPDLDGEGQEEGADAHLEEVPDADKARKVQDVMRLLHLIEVPEPAPEPAESLVTLWNGTVIDLDALSARVAKMNDAEYAEFRKGLEAEADRVEPGWRKDPEPVPVAQDGNSPTVTKRTVTNVASGGPPPVPPLDLSTLTDPAKAQKPADEINILDSPISVPGEDPQTDSEKSPAKADGQPRNVPGQVPENKAMGADSVARPSDEPPAGEPQQTPPADEPGSVPPVTSQPVAAQSPSPEITRLMAKLAGSRSSHYTTLGALNGSNAALPPFRQRLWAQTAGALAKFETTLLNTPPVEHLPDPEPPEIVELLIAHLITIGPEHLAPDALAQKTANLKQEIGRTLSQIYNRRLPEDAFEALWAGLWQGTDTLRTGLTQYTKLMGAIRAAAGGPMAKMGDAARARMIALVGGGKVHSLQDLNNGCVELAESTRAHLKALRPAPLGPQWATNWLGALQKDGFEISIGDGKTNLGDVIKGMNETNPAFKMGYEYQVFKTLEARSSYTLIKVEDPYEGNRRADSLEVVKVEKDGTLVKRFREYKYYDVNSNPKKDEKPRKTFRRQLEGYADVLDKDRGRDLEYVFKSQPPKWAMDDLKEYAPRFGGRLWVSGGELELEKVEVTPTARRYGPMGKTPVTSQFVAPVVQGNPDAKQFNAPAKSLHTGTTFNQAPNLFNASTTQFNAGRGAIIRINNAGPPQGSSVQRKPMPAPQQHIQAQGPPSRGSGGPPAIVPPFSGAGRGGPPAKKK</sequence>
<feature type="compositionally biased region" description="Polar residues" evidence="1">
    <location>
        <begin position="325"/>
        <end position="340"/>
    </location>
</feature>
<feature type="region of interest" description="Disordered" evidence="1">
    <location>
        <begin position="216"/>
        <end position="237"/>
    </location>
</feature>
<evidence type="ECO:0000313" key="2">
    <source>
        <dbReference type="EMBL" id="MFC7384864.1"/>
    </source>
</evidence>
<feature type="region of interest" description="Disordered" evidence="1">
    <location>
        <begin position="307"/>
        <end position="453"/>
    </location>
</feature>
<protein>
    <submittedName>
        <fullName evidence="2">Uncharacterized protein</fullName>
    </submittedName>
</protein>
<dbReference type="PANTHER" id="PTHR24216">
    <property type="entry name" value="PAXILLIN-RELATED"/>
    <property type="match status" value="1"/>
</dbReference>
<accession>A0ABW2P666</accession>
<feature type="compositionally biased region" description="Polar residues" evidence="1">
    <location>
        <begin position="122"/>
        <end position="140"/>
    </location>
</feature>
<feature type="compositionally biased region" description="Basic and acidic residues" evidence="1">
    <location>
        <begin position="307"/>
        <end position="318"/>
    </location>
</feature>
<gene>
    <name evidence="2" type="ORF">ACFQSB_21810</name>
</gene>
<feature type="compositionally biased region" description="Low complexity" evidence="1">
    <location>
        <begin position="162"/>
        <end position="171"/>
    </location>
</feature>
<evidence type="ECO:0000256" key="1">
    <source>
        <dbReference type="SAM" id="MobiDB-lite"/>
    </source>
</evidence>
<keyword evidence="3" id="KW-1185">Reference proteome</keyword>
<feature type="region of interest" description="Disordered" evidence="1">
    <location>
        <begin position="122"/>
        <end position="179"/>
    </location>
</feature>
<dbReference type="PANTHER" id="PTHR24216:SF65">
    <property type="entry name" value="PAXILLIN-LIKE PROTEIN 1"/>
    <property type="match status" value="1"/>
</dbReference>
<dbReference type="EMBL" id="JBHTCG010000014">
    <property type="protein sequence ID" value="MFC7384864.1"/>
    <property type="molecule type" value="Genomic_DNA"/>
</dbReference>
<dbReference type="RefSeq" id="WP_380828709.1">
    <property type="nucleotide sequence ID" value="NZ_JBHTCG010000014.1"/>
</dbReference>
<name>A0ABW2P666_9ACTN</name>
<organism evidence="2 3">
    <name type="scientific">Sphaerisporangium rhizosphaerae</name>
    <dbReference type="NCBI Taxonomy" id="2269375"/>
    <lineage>
        <taxon>Bacteria</taxon>
        <taxon>Bacillati</taxon>
        <taxon>Actinomycetota</taxon>
        <taxon>Actinomycetes</taxon>
        <taxon>Streptosporangiales</taxon>
        <taxon>Streptosporangiaceae</taxon>
        <taxon>Sphaerisporangium</taxon>
    </lineage>
</organism>
<comment type="caution">
    <text evidence="2">The sequence shown here is derived from an EMBL/GenBank/DDBJ whole genome shotgun (WGS) entry which is preliminary data.</text>
</comment>
<evidence type="ECO:0000313" key="3">
    <source>
        <dbReference type="Proteomes" id="UP001596496"/>
    </source>
</evidence>
<proteinExistence type="predicted"/>
<feature type="region of interest" description="Disordered" evidence="1">
    <location>
        <begin position="903"/>
        <end position="958"/>
    </location>
</feature>
<feature type="compositionally biased region" description="Polar residues" evidence="1">
    <location>
        <begin position="441"/>
        <end position="453"/>
    </location>
</feature>
<dbReference type="Proteomes" id="UP001596496">
    <property type="component" value="Unassembled WGS sequence"/>
</dbReference>